<dbReference type="GO" id="GO:0016491">
    <property type="term" value="F:oxidoreductase activity"/>
    <property type="evidence" value="ECO:0007669"/>
    <property type="project" value="UniProtKB-KW"/>
</dbReference>
<dbReference type="GO" id="GO:0046872">
    <property type="term" value="F:metal ion binding"/>
    <property type="evidence" value="ECO:0007669"/>
    <property type="project" value="UniProtKB-KW"/>
</dbReference>
<evidence type="ECO:0000256" key="4">
    <source>
        <dbReference type="ARBA" id="ARBA00023004"/>
    </source>
</evidence>
<comment type="caution">
    <text evidence="8">The sequence shown here is derived from an EMBL/GenBank/DDBJ whole genome shotgun (WGS) entry which is preliminary data.</text>
</comment>
<dbReference type="OrthoDB" id="9769677at2"/>
<dbReference type="AlphaFoldDB" id="A0A4R8DYD6"/>
<evidence type="ECO:0000256" key="5">
    <source>
        <dbReference type="ARBA" id="ARBA00023014"/>
    </source>
</evidence>
<dbReference type="SUPFAM" id="SSF103501">
    <property type="entry name" value="Respiratory nitrate reductase 1 gamma chain"/>
    <property type="match status" value="1"/>
</dbReference>
<reference evidence="8 9" key="1">
    <citation type="submission" date="2019-03" db="EMBL/GenBank/DDBJ databases">
        <title>Genomic Encyclopedia of Type Strains, Phase IV (KMG-IV): sequencing the most valuable type-strain genomes for metagenomic binning, comparative biology and taxonomic classification.</title>
        <authorList>
            <person name="Goeker M."/>
        </authorList>
    </citation>
    <scope>NUCLEOTIDE SEQUENCE [LARGE SCALE GENOMIC DNA]</scope>
    <source>
        <strain evidence="8 9">DSM 100059</strain>
    </source>
</reference>
<protein>
    <submittedName>
        <fullName evidence="8">4Fe-4S dicluster protein</fullName>
    </submittedName>
</protein>
<dbReference type="PROSITE" id="PS00198">
    <property type="entry name" value="4FE4S_FER_1"/>
    <property type="match status" value="2"/>
</dbReference>
<evidence type="ECO:0000313" key="8">
    <source>
        <dbReference type="EMBL" id="TDX02231.1"/>
    </source>
</evidence>
<accession>A0A4R8DYD6</accession>
<dbReference type="RefSeq" id="WP_133994852.1">
    <property type="nucleotide sequence ID" value="NZ_SODV01000001.1"/>
</dbReference>
<keyword evidence="3" id="KW-0560">Oxidoreductase</keyword>
<dbReference type="InterPro" id="IPR009051">
    <property type="entry name" value="Helical_ferredxn"/>
</dbReference>
<keyword evidence="1" id="KW-0004">4Fe-4S</keyword>
<dbReference type="Proteomes" id="UP000294498">
    <property type="component" value="Unassembled WGS sequence"/>
</dbReference>
<dbReference type="Gene3D" id="1.10.1060.10">
    <property type="entry name" value="Alpha-helical ferredoxin"/>
    <property type="match status" value="1"/>
</dbReference>
<dbReference type="Gene3D" id="1.20.950.20">
    <property type="entry name" value="Transmembrane di-heme cytochromes, Chain C"/>
    <property type="match status" value="1"/>
</dbReference>
<dbReference type="InterPro" id="IPR017900">
    <property type="entry name" value="4Fe4S_Fe_S_CS"/>
</dbReference>
<dbReference type="InterPro" id="IPR051460">
    <property type="entry name" value="HdrC_iron-sulfur_subunit"/>
</dbReference>
<keyword evidence="2" id="KW-0479">Metal-binding</keyword>
<dbReference type="SUPFAM" id="SSF46548">
    <property type="entry name" value="alpha-helical ferredoxin"/>
    <property type="match status" value="1"/>
</dbReference>
<organism evidence="8 9">
    <name type="scientific">Dinghuibacter silviterrae</name>
    <dbReference type="NCBI Taxonomy" id="1539049"/>
    <lineage>
        <taxon>Bacteria</taxon>
        <taxon>Pseudomonadati</taxon>
        <taxon>Bacteroidota</taxon>
        <taxon>Chitinophagia</taxon>
        <taxon>Chitinophagales</taxon>
        <taxon>Chitinophagaceae</taxon>
        <taxon>Dinghuibacter</taxon>
    </lineage>
</organism>
<feature type="transmembrane region" description="Helical" evidence="6">
    <location>
        <begin position="68"/>
        <end position="89"/>
    </location>
</feature>
<keyword evidence="4" id="KW-0408">Iron</keyword>
<dbReference type="PANTHER" id="PTHR43255:SF1">
    <property type="entry name" value="IRON-SULFUR-BINDING OXIDOREDUCTASE FADF-RELATED"/>
    <property type="match status" value="1"/>
</dbReference>
<dbReference type="InterPro" id="IPR017896">
    <property type="entry name" value="4Fe4S_Fe-S-bd"/>
</dbReference>
<evidence type="ECO:0000256" key="2">
    <source>
        <dbReference type="ARBA" id="ARBA00022723"/>
    </source>
</evidence>
<feature type="domain" description="4Fe-4S ferredoxin-type" evidence="7">
    <location>
        <begin position="345"/>
        <end position="375"/>
    </location>
</feature>
<feature type="transmembrane region" description="Helical" evidence="6">
    <location>
        <begin position="197"/>
        <end position="216"/>
    </location>
</feature>
<dbReference type="GO" id="GO:0005886">
    <property type="term" value="C:plasma membrane"/>
    <property type="evidence" value="ECO:0007669"/>
    <property type="project" value="TreeGrafter"/>
</dbReference>
<evidence type="ECO:0000256" key="1">
    <source>
        <dbReference type="ARBA" id="ARBA00022485"/>
    </source>
</evidence>
<dbReference type="InterPro" id="IPR036197">
    <property type="entry name" value="NarG-like_sf"/>
</dbReference>
<name>A0A4R8DYD6_9BACT</name>
<dbReference type="GO" id="GO:0051539">
    <property type="term" value="F:4 iron, 4 sulfur cluster binding"/>
    <property type="evidence" value="ECO:0007669"/>
    <property type="project" value="UniProtKB-KW"/>
</dbReference>
<dbReference type="Pfam" id="PF13187">
    <property type="entry name" value="Fer4_9"/>
    <property type="match status" value="1"/>
</dbReference>
<feature type="domain" description="4Fe-4S ferredoxin-type" evidence="7">
    <location>
        <begin position="280"/>
        <end position="312"/>
    </location>
</feature>
<sequence length="420" mass="47295">MHVLQEIVFIVVLIGAVGLFAAKIREIRQNIGLGKPGEPVTQKGRRWRYTLLYALGQKRLFRYPMVGVLHFFIYAGFIIINLEILEIIVDGVLGTHRVFAPVMGAAYAPFIGAFEVLAVLVLFACIVFLIRRNILHTRRLNTADLNGWPRKDANIILITESILMLLFLTMDACDPAGGFAVSRLVRPGWSPETMETVARTCWWLHILGILAFLNYLPYSKHFHIILGFPNTFYAPLDEPGKMHNMPDVQKEVEYVFHPELAPSGAEAPQHFGAKDVFQLSRLQLLQAYSCTECGRCSAACPANQTGKKLSPRKIMMDTRDRLEEVGRNVKKNGAFQDDGKTLLHGYVSPEELRACTTCNACVQECPVSISPLSIILELRRALVMEESNAPAEWNAMFSNVENNFAPWKFSPDDRAQWTQD</sequence>
<dbReference type="PANTHER" id="PTHR43255">
    <property type="entry name" value="IRON-SULFUR-BINDING OXIDOREDUCTASE FADF-RELATED-RELATED"/>
    <property type="match status" value="1"/>
</dbReference>
<keyword evidence="9" id="KW-1185">Reference proteome</keyword>
<keyword evidence="5" id="KW-0411">Iron-sulfur</keyword>
<dbReference type="PROSITE" id="PS51379">
    <property type="entry name" value="4FE4S_FER_2"/>
    <property type="match status" value="2"/>
</dbReference>
<feature type="transmembrane region" description="Helical" evidence="6">
    <location>
        <begin position="6"/>
        <end position="22"/>
    </location>
</feature>
<keyword evidence="6" id="KW-0812">Transmembrane</keyword>
<keyword evidence="6" id="KW-1133">Transmembrane helix</keyword>
<feature type="transmembrane region" description="Helical" evidence="6">
    <location>
        <begin position="109"/>
        <end position="130"/>
    </location>
</feature>
<evidence type="ECO:0000256" key="6">
    <source>
        <dbReference type="SAM" id="Phobius"/>
    </source>
</evidence>
<evidence type="ECO:0000259" key="7">
    <source>
        <dbReference type="PROSITE" id="PS51379"/>
    </source>
</evidence>
<proteinExistence type="predicted"/>
<evidence type="ECO:0000313" key="9">
    <source>
        <dbReference type="Proteomes" id="UP000294498"/>
    </source>
</evidence>
<gene>
    <name evidence="8" type="ORF">EDB95_3285</name>
</gene>
<evidence type="ECO:0000256" key="3">
    <source>
        <dbReference type="ARBA" id="ARBA00023002"/>
    </source>
</evidence>
<dbReference type="EMBL" id="SODV01000001">
    <property type="protein sequence ID" value="TDX02231.1"/>
    <property type="molecule type" value="Genomic_DNA"/>
</dbReference>
<keyword evidence="6" id="KW-0472">Membrane</keyword>